<dbReference type="SUPFAM" id="SSF53448">
    <property type="entry name" value="Nucleotide-diphospho-sugar transferases"/>
    <property type="match status" value="1"/>
</dbReference>
<evidence type="ECO:0000256" key="4">
    <source>
        <dbReference type="ARBA" id="ARBA00022989"/>
    </source>
</evidence>
<dbReference type="OrthoDB" id="3639251at2759"/>
<dbReference type="PANTHER" id="PTHR23505">
    <property type="entry name" value="SPINSTER"/>
    <property type="match status" value="1"/>
</dbReference>
<feature type="transmembrane region" description="Helical" evidence="7">
    <location>
        <begin position="677"/>
        <end position="697"/>
    </location>
</feature>
<keyword evidence="5 7" id="KW-0472">Membrane</keyword>
<feature type="transmembrane region" description="Helical" evidence="7">
    <location>
        <begin position="618"/>
        <end position="639"/>
    </location>
</feature>
<dbReference type="Proteomes" id="UP000649617">
    <property type="component" value="Unassembled WGS sequence"/>
</dbReference>
<dbReference type="InterPro" id="IPR044770">
    <property type="entry name" value="MFS_spinster-like"/>
</dbReference>
<feature type="transmembrane region" description="Helical" evidence="7">
    <location>
        <begin position="880"/>
        <end position="900"/>
    </location>
</feature>
<sequence>MKAGAPHFMQQVRFDYIDIFLHPRMIQYFRRLPDECASTNMSKALFARLLCHELLPLDVERAIAIDLGDILVFEDILGLWNEGDLLQADELLAAASHRAVEETLRHTKPTTLNGGLVLYEVARMRTSGYTEDTLRAARGGLERNYHHFCMWDQDIINAMHQDLWGGRRVRVLPCRWSLFPVAGWQFFWNTPSFWLSEFIELRRYPGFLGVDHFEHFCPGPVLMLHSMFAFGSKRDRKLARDVALVQGIRNELPGSSIHGPDGSKCLCGEKAALLHVPSTMKLWPWVQRLFSFHSPPFLPRANDAAMFQSRAEQGEEIGGGFWGAEGERELASMRTGTFRWAMSVGATIVSQNCATMPTSHGNYADVEFAGWNRSDELTLVAETDASQDAHVFIGKITPVTDALYAVGLEVVVDAFNKSRTVLRWGMGIRGDELASYDGSVLQVGPLALVFLLETKGARVAAATSTSLFVAGCARGRRHVWLQCQVASTSSLVRRCCTQNSSDTEKADWSLSSNRVQILALLLLACIANQACRALPFYLVDFAADAQADQAMNQDLAFGSSDYALFATLGFTIPFTLASLYAGVAADSVDRFRLTAAAGIGWSLATASMASAMSYNTLLFQRAVLGLFQAATNPAALSVISELFPEARATANSVFGLGIYIGGAVASLGAAIDEQEGWRMACLGFGFVSAGACLPLLFRSDSRSSETLQWPSDPLAQLQAKLVALPTDAVGVITKSAEAVSPTSARWLLLASTLRFSAGFAILVWLPTAIRASFPNDVEQFAVVNSLIKAFAGGTSSIAGGLAADELRARGFGDQAAALFCGVTSLISVPLWYFTLDDGLSFETCMGFLLVEYLVAESWLGPAISALQGAVPAGQRGTAQGVFSSLTALGNGLPVFLGLLAPSQLAAGLQVSVSACYLLSGVCFLMAALNLQDQPAQGASHE</sequence>
<keyword evidence="10" id="KW-1185">Reference proteome</keyword>
<dbReference type="InterPro" id="IPR020846">
    <property type="entry name" value="MFS_dom"/>
</dbReference>
<dbReference type="AlphaFoldDB" id="A0A812VXM6"/>
<evidence type="ECO:0000256" key="7">
    <source>
        <dbReference type="SAM" id="Phobius"/>
    </source>
</evidence>
<keyword evidence="2" id="KW-0813">Transport</keyword>
<feature type="transmembrane region" description="Helical" evidence="7">
    <location>
        <begin position="746"/>
        <end position="765"/>
    </location>
</feature>
<comment type="caution">
    <text evidence="9">The sequence shown here is derived from an EMBL/GenBank/DDBJ whole genome shotgun (WGS) entry which is preliminary data.</text>
</comment>
<feature type="transmembrane region" description="Helical" evidence="7">
    <location>
        <begin position="785"/>
        <end position="803"/>
    </location>
</feature>
<proteinExistence type="inferred from homology"/>
<comment type="similarity">
    <text evidence="6">Belongs to the major facilitator superfamily. Spinster (TC 2.A.1.49) family.</text>
</comment>
<keyword evidence="3 7" id="KW-0812">Transmembrane</keyword>
<accession>A0A812VXM6</accession>
<evidence type="ECO:0000259" key="8">
    <source>
        <dbReference type="PROSITE" id="PS50850"/>
    </source>
</evidence>
<feature type="transmembrane region" description="Helical" evidence="7">
    <location>
        <begin position="593"/>
        <end position="612"/>
    </location>
</feature>
<reference evidence="9" key="1">
    <citation type="submission" date="2021-02" db="EMBL/GenBank/DDBJ databases">
        <authorList>
            <person name="Dougan E. K."/>
            <person name="Rhodes N."/>
            <person name="Thang M."/>
            <person name="Chan C."/>
        </authorList>
    </citation>
    <scope>NUCLEOTIDE SEQUENCE</scope>
</reference>
<name>A0A812VXM6_SYMPI</name>
<gene>
    <name evidence="9" type="primary">ANTR1</name>
    <name evidence="9" type="ORF">SPIL2461_LOCUS18027</name>
</gene>
<feature type="transmembrane region" description="Helical" evidence="7">
    <location>
        <begin position="562"/>
        <end position="581"/>
    </location>
</feature>
<evidence type="ECO:0000256" key="2">
    <source>
        <dbReference type="ARBA" id="ARBA00022448"/>
    </source>
</evidence>
<feature type="transmembrane region" description="Helical" evidence="7">
    <location>
        <begin position="906"/>
        <end position="928"/>
    </location>
</feature>
<dbReference type="SUPFAM" id="SSF103473">
    <property type="entry name" value="MFS general substrate transporter"/>
    <property type="match status" value="1"/>
</dbReference>
<dbReference type="InterPro" id="IPR011701">
    <property type="entry name" value="MFS"/>
</dbReference>
<evidence type="ECO:0000256" key="3">
    <source>
        <dbReference type="ARBA" id="ARBA00022692"/>
    </source>
</evidence>
<dbReference type="Gene3D" id="1.20.1250.20">
    <property type="entry name" value="MFS general substrate transporter like domains"/>
    <property type="match status" value="1"/>
</dbReference>
<evidence type="ECO:0000256" key="5">
    <source>
        <dbReference type="ARBA" id="ARBA00023136"/>
    </source>
</evidence>
<dbReference type="Gene3D" id="3.90.550.10">
    <property type="entry name" value="Spore Coat Polysaccharide Biosynthesis Protein SpsA, Chain A"/>
    <property type="match status" value="1"/>
</dbReference>
<dbReference type="Pfam" id="PF07690">
    <property type="entry name" value="MFS_1"/>
    <property type="match status" value="1"/>
</dbReference>
<evidence type="ECO:0000256" key="1">
    <source>
        <dbReference type="ARBA" id="ARBA00004141"/>
    </source>
</evidence>
<feature type="domain" description="Major facilitator superfamily (MFS) profile" evidence="8">
    <location>
        <begin position="521"/>
        <end position="937"/>
    </location>
</feature>
<dbReference type="EMBL" id="CAJNIZ010043540">
    <property type="protein sequence ID" value="CAE7662548.1"/>
    <property type="molecule type" value="Genomic_DNA"/>
</dbReference>
<comment type="subcellular location">
    <subcellularLocation>
        <location evidence="1">Membrane</location>
        <topology evidence="1">Multi-pass membrane protein</topology>
    </subcellularLocation>
</comment>
<feature type="transmembrane region" description="Helical" evidence="7">
    <location>
        <begin position="651"/>
        <end position="671"/>
    </location>
</feature>
<keyword evidence="4 7" id="KW-1133">Transmembrane helix</keyword>
<evidence type="ECO:0000313" key="9">
    <source>
        <dbReference type="EMBL" id="CAE7662548.1"/>
    </source>
</evidence>
<dbReference type="PANTHER" id="PTHR23505:SF52">
    <property type="entry name" value="MAJOR FACILITATOR SUPERFAMILY PROTEIN"/>
    <property type="match status" value="1"/>
</dbReference>
<dbReference type="InterPro" id="IPR029044">
    <property type="entry name" value="Nucleotide-diphossugar_trans"/>
</dbReference>
<dbReference type="PROSITE" id="PS50850">
    <property type="entry name" value="MFS"/>
    <property type="match status" value="1"/>
</dbReference>
<evidence type="ECO:0000256" key="6">
    <source>
        <dbReference type="ARBA" id="ARBA00024338"/>
    </source>
</evidence>
<dbReference type="InterPro" id="IPR036259">
    <property type="entry name" value="MFS_trans_sf"/>
</dbReference>
<feature type="transmembrane region" description="Helical" evidence="7">
    <location>
        <begin position="815"/>
        <end position="833"/>
    </location>
</feature>
<dbReference type="GO" id="GO:0022857">
    <property type="term" value="F:transmembrane transporter activity"/>
    <property type="evidence" value="ECO:0007669"/>
    <property type="project" value="InterPro"/>
</dbReference>
<organism evidence="9 10">
    <name type="scientific">Symbiodinium pilosum</name>
    <name type="common">Dinoflagellate</name>
    <dbReference type="NCBI Taxonomy" id="2952"/>
    <lineage>
        <taxon>Eukaryota</taxon>
        <taxon>Sar</taxon>
        <taxon>Alveolata</taxon>
        <taxon>Dinophyceae</taxon>
        <taxon>Suessiales</taxon>
        <taxon>Symbiodiniaceae</taxon>
        <taxon>Symbiodinium</taxon>
    </lineage>
</organism>
<protein>
    <submittedName>
        <fullName evidence="9">ANTR1 protein</fullName>
    </submittedName>
</protein>
<dbReference type="GO" id="GO:0016020">
    <property type="term" value="C:membrane"/>
    <property type="evidence" value="ECO:0007669"/>
    <property type="project" value="UniProtKB-SubCell"/>
</dbReference>
<evidence type="ECO:0000313" key="10">
    <source>
        <dbReference type="Proteomes" id="UP000649617"/>
    </source>
</evidence>